<keyword evidence="5" id="KW-1185">Reference proteome</keyword>
<dbReference type="RefSeq" id="WP_170147734.1">
    <property type="nucleotide sequence ID" value="NZ_BOPI01000036.1"/>
</dbReference>
<dbReference type="Proteomes" id="UP000198707">
    <property type="component" value="Unassembled WGS sequence"/>
</dbReference>
<dbReference type="AlphaFoldDB" id="A0A1H6VH81"/>
<dbReference type="EMBL" id="FNYV01000002">
    <property type="protein sequence ID" value="SEJ04019.1"/>
    <property type="molecule type" value="Genomic_DNA"/>
</dbReference>
<evidence type="ECO:0000313" key="4">
    <source>
        <dbReference type="EMBL" id="SEJ04019.1"/>
    </source>
</evidence>
<dbReference type="CDD" id="cd06342">
    <property type="entry name" value="PBP1_ABC_LIVBP-like"/>
    <property type="match status" value="1"/>
</dbReference>
<dbReference type="Gene3D" id="3.40.50.2300">
    <property type="match status" value="2"/>
</dbReference>
<evidence type="ECO:0000259" key="3">
    <source>
        <dbReference type="Pfam" id="PF13458"/>
    </source>
</evidence>
<organism evidence="4 5">
    <name type="scientific">Micromonospora phaseoli</name>
    <dbReference type="NCBI Taxonomy" id="1144548"/>
    <lineage>
        <taxon>Bacteria</taxon>
        <taxon>Bacillati</taxon>
        <taxon>Actinomycetota</taxon>
        <taxon>Actinomycetes</taxon>
        <taxon>Micromonosporales</taxon>
        <taxon>Micromonosporaceae</taxon>
        <taxon>Micromonospora</taxon>
    </lineage>
</organism>
<dbReference type="InterPro" id="IPR028081">
    <property type="entry name" value="Leu-bd"/>
</dbReference>
<evidence type="ECO:0000256" key="1">
    <source>
        <dbReference type="ARBA" id="ARBA00010062"/>
    </source>
</evidence>
<dbReference type="PROSITE" id="PS51257">
    <property type="entry name" value="PROKAR_LIPOPROTEIN"/>
    <property type="match status" value="1"/>
</dbReference>
<dbReference type="Pfam" id="PF13458">
    <property type="entry name" value="Peripla_BP_6"/>
    <property type="match status" value="1"/>
</dbReference>
<evidence type="ECO:0000256" key="2">
    <source>
        <dbReference type="ARBA" id="ARBA00022729"/>
    </source>
</evidence>
<comment type="similarity">
    <text evidence="1">Belongs to the leucine-binding protein family.</text>
</comment>
<protein>
    <submittedName>
        <fullName evidence="4">Branched-chain amino acid transport system substrate-binding protein</fullName>
    </submittedName>
</protein>
<gene>
    <name evidence="4" type="ORF">SAMN05443287_102694</name>
</gene>
<proteinExistence type="inferred from homology"/>
<sequence>MAADRFGGIRRTVLAPVALLSVLSGCVSTPVAGTAAVDACSARIAVFGPLSGESANLGRNIGEGVRLAVDQYNRDRPDCPVRVVDFDSQGDPKRAPALAQQVVADQRILGVVGPAFSGESEAANPLLDQGSVATISASATAASLSERGWATFHRVLGSDDTQGPAAGRYIDTVLAGRKVFVIDDAGAYGQGLASKVIEVLGDRVVQSITMPPGRADIGDIVTQIQAAAPDTIFYGGYYGEAGRLLRQARAAGVTATFVAGDGVKDDGFVAEAGLTAAQDAVITCPCRPPETVGGSFTRDYHDMFGRPPGTFSAEGYDAATVFLRGIEADRLSRRAMVRFVSSYEGPGLTTTVRFTPSGELVDSSVTVWSYQVRGRALVADRPIP</sequence>
<feature type="domain" description="Leucine-binding protein" evidence="3">
    <location>
        <begin position="43"/>
        <end position="351"/>
    </location>
</feature>
<dbReference type="PANTHER" id="PTHR47151:SF2">
    <property type="entry name" value="AMINO ACID BINDING PROTEIN"/>
    <property type="match status" value="1"/>
</dbReference>
<reference evidence="5" key="1">
    <citation type="submission" date="2016-10" db="EMBL/GenBank/DDBJ databases">
        <authorList>
            <person name="Varghese N."/>
            <person name="Submissions S."/>
        </authorList>
    </citation>
    <scope>NUCLEOTIDE SEQUENCE [LARGE SCALE GENOMIC DNA]</scope>
    <source>
        <strain evidence="5">CGMCC 4.7038</strain>
    </source>
</reference>
<dbReference type="InterPro" id="IPR028082">
    <property type="entry name" value="Peripla_BP_I"/>
</dbReference>
<name>A0A1H6VH81_9ACTN</name>
<dbReference type="PANTHER" id="PTHR47151">
    <property type="entry name" value="LEU/ILE/VAL-BINDING ABC TRANSPORTER SUBUNIT"/>
    <property type="match status" value="1"/>
</dbReference>
<evidence type="ECO:0000313" key="5">
    <source>
        <dbReference type="Proteomes" id="UP000198707"/>
    </source>
</evidence>
<dbReference type="SUPFAM" id="SSF53822">
    <property type="entry name" value="Periplasmic binding protein-like I"/>
    <property type="match status" value="1"/>
</dbReference>
<dbReference type="STRING" id="1144548.SAMN05443287_102694"/>
<keyword evidence="2" id="KW-0732">Signal</keyword>
<accession>A0A1H6VH81</accession>